<protein>
    <submittedName>
        <fullName evidence="1">Uncharacterized protein</fullName>
    </submittedName>
</protein>
<organism evidence="1 2">
    <name type="scientific">Acidiplasma cupricumulans</name>
    <dbReference type="NCBI Taxonomy" id="312540"/>
    <lineage>
        <taxon>Archaea</taxon>
        <taxon>Methanobacteriati</taxon>
        <taxon>Thermoplasmatota</taxon>
        <taxon>Thermoplasmata</taxon>
        <taxon>Thermoplasmatales</taxon>
        <taxon>Ferroplasmaceae</taxon>
        <taxon>Acidiplasma</taxon>
    </lineage>
</organism>
<name>A0A0Q0RS35_9ARCH</name>
<evidence type="ECO:0000313" key="1">
    <source>
        <dbReference type="EMBL" id="KQB35165.1"/>
    </source>
</evidence>
<sequence>MYISQRENYNENAVLADDKLEIPKELPKNEIWANYFVEGFRSIFYYTLPDIWDARVIGILNIFNLLGITPIQAKLIDKLQEEFGKDRKFYWNHINSLAKKWKMINAEYDIHKNKKVYFVNREFILHDDPLTKEKISELFSMWVKVANFYYGTDESRRLKTVFFCGRCKFKNTLKDMNKAEFLFFARNFMETSEYYCLNCGTYYGFFRKKLDASEYKDWKGFPFAYGKRRKDALP</sequence>
<reference evidence="1 2" key="1">
    <citation type="submission" date="2015-09" db="EMBL/GenBank/DDBJ databases">
        <title>Heavy metals and arsenic resistance mechanisms in polyextremophilic archaea of the family Ferroplasmaceae.</title>
        <authorList>
            <person name="Bulaev A.G."/>
            <person name="Kanygina A.V."/>
        </authorList>
    </citation>
    <scope>NUCLEOTIDE SEQUENCE [LARGE SCALE GENOMIC DNA]</scope>
    <source>
        <strain evidence="1 2">BH2</strain>
    </source>
</reference>
<comment type="caution">
    <text evidence="1">The sequence shown here is derived from an EMBL/GenBank/DDBJ whole genome shotgun (WGS) entry which is preliminary data.</text>
</comment>
<dbReference type="InParanoid" id="A0A0Q0RS35"/>
<dbReference type="AlphaFoldDB" id="A0A0Q0RS35"/>
<dbReference type="EMBL" id="LKBH01000181">
    <property type="protein sequence ID" value="KQB35165.1"/>
    <property type="molecule type" value="Genomic_DNA"/>
</dbReference>
<accession>A0A0Q0RS35</accession>
<evidence type="ECO:0000313" key="2">
    <source>
        <dbReference type="Proteomes" id="UP000050301"/>
    </source>
</evidence>
<proteinExistence type="predicted"/>
<gene>
    <name evidence="1" type="ORF">AOG55_07665</name>
</gene>
<dbReference type="Proteomes" id="UP000050301">
    <property type="component" value="Unassembled WGS sequence"/>
</dbReference>
<keyword evidence="2" id="KW-1185">Reference proteome</keyword>